<dbReference type="RefSeq" id="XP_005093838.1">
    <property type="nucleotide sequence ID" value="XM_005093781.3"/>
</dbReference>
<evidence type="ECO:0000313" key="10">
    <source>
        <dbReference type="Proteomes" id="UP000694888"/>
    </source>
</evidence>
<comment type="similarity">
    <text evidence="6">Belongs to the TMEM104 family.</text>
</comment>
<feature type="domain" description="Amino acid transporter transmembrane" evidence="9">
    <location>
        <begin position="26"/>
        <end position="486"/>
    </location>
</feature>
<dbReference type="Pfam" id="PF01490">
    <property type="entry name" value="Aa_trans"/>
    <property type="match status" value="1"/>
</dbReference>
<evidence type="ECO:0000313" key="11">
    <source>
        <dbReference type="RefSeq" id="XP_005093838.1"/>
    </source>
</evidence>
<feature type="transmembrane region" description="Helical" evidence="8">
    <location>
        <begin position="362"/>
        <end position="383"/>
    </location>
</feature>
<dbReference type="PANTHER" id="PTHR16189:SF0">
    <property type="entry name" value="TRANSMEMBRANE PROTEIN 104"/>
    <property type="match status" value="1"/>
</dbReference>
<feature type="transmembrane region" description="Helical" evidence="8">
    <location>
        <begin position="427"/>
        <end position="452"/>
    </location>
</feature>
<dbReference type="PANTHER" id="PTHR16189">
    <property type="entry name" value="TRANSMEMBRANE PROTEIN 104-RELATED"/>
    <property type="match status" value="1"/>
</dbReference>
<feature type="transmembrane region" description="Helical" evidence="8">
    <location>
        <begin position="24"/>
        <end position="43"/>
    </location>
</feature>
<name>A0ABM0JHL9_APLCA</name>
<proteinExistence type="inferred from homology"/>
<comment type="subcellular location">
    <subcellularLocation>
        <location evidence="1">Membrane</location>
        <topology evidence="1">Multi-pass membrane protein</topology>
    </subcellularLocation>
</comment>
<dbReference type="Proteomes" id="UP000694888">
    <property type="component" value="Unplaced"/>
</dbReference>
<evidence type="ECO:0000256" key="2">
    <source>
        <dbReference type="ARBA" id="ARBA00022692"/>
    </source>
</evidence>
<dbReference type="InterPro" id="IPR013057">
    <property type="entry name" value="AA_transpt_TM"/>
</dbReference>
<feature type="transmembrane region" description="Helical" evidence="8">
    <location>
        <begin position="145"/>
        <end position="164"/>
    </location>
</feature>
<keyword evidence="2 8" id="KW-0812">Transmembrane</keyword>
<gene>
    <name evidence="11 12 13" type="primary">LOC101856249</name>
</gene>
<dbReference type="RefSeq" id="XP_005093840.1">
    <property type="nucleotide sequence ID" value="XM_005093783.3"/>
</dbReference>
<evidence type="ECO:0000256" key="4">
    <source>
        <dbReference type="ARBA" id="ARBA00023136"/>
    </source>
</evidence>
<feature type="transmembrane region" description="Helical" evidence="8">
    <location>
        <begin position="213"/>
        <end position="233"/>
    </location>
</feature>
<accession>A0ABM0JHL9</accession>
<evidence type="ECO:0000256" key="8">
    <source>
        <dbReference type="SAM" id="Phobius"/>
    </source>
</evidence>
<evidence type="ECO:0000259" key="9">
    <source>
        <dbReference type="Pfam" id="PF01490"/>
    </source>
</evidence>
<evidence type="ECO:0000313" key="12">
    <source>
        <dbReference type="RefSeq" id="XP_005093839.1"/>
    </source>
</evidence>
<keyword evidence="10" id="KW-1185">Reference proteome</keyword>
<feature type="region of interest" description="Disordered" evidence="7">
    <location>
        <begin position="95"/>
        <end position="114"/>
    </location>
</feature>
<evidence type="ECO:0000256" key="7">
    <source>
        <dbReference type="SAM" id="MobiDB-lite"/>
    </source>
</evidence>
<reference evidence="11 12" key="1">
    <citation type="submission" date="2025-05" db="UniProtKB">
        <authorList>
            <consortium name="RefSeq"/>
        </authorList>
    </citation>
    <scope>IDENTIFICATION</scope>
</reference>
<evidence type="ECO:0000256" key="3">
    <source>
        <dbReference type="ARBA" id="ARBA00022989"/>
    </source>
</evidence>
<feature type="transmembrane region" description="Helical" evidence="8">
    <location>
        <begin position="245"/>
        <end position="262"/>
    </location>
</feature>
<feature type="transmembrane region" description="Helical" evidence="8">
    <location>
        <begin position="404"/>
        <end position="421"/>
    </location>
</feature>
<keyword evidence="4 8" id="KW-0472">Membrane</keyword>
<evidence type="ECO:0000256" key="6">
    <source>
        <dbReference type="ARBA" id="ARBA00038166"/>
    </source>
</evidence>
<sequence length="498" mass="55030">MAGGTAEDPVGVEVLSPGDQYSKLVGFVYVFNLIVGTGALTMPDAFKEAGWLLSLIGIIALAFMSYVTLTFMTETMAISNAKMRFQKFVSDNEQNGLKKEDSGGPSVNADETQPLLHKTPPKYSEMRPSFEITERVEMGSMAFMYFNKIGLSLFHLCIIVYLYGDLAIYAAAVPKSLRDVVCSFRKNSSNCNETEVDTDPCWSEGLNINRMDAYRIFVAAFLVLLGPFVFFNVQKTKYLQIFTSVARWTAFLVMIILTSIQLGQGKGKGNPVVADIAGVPNLFGVCVYSFMCHHSLPSLITPIKNKSRLLPVLAGNYFIILLFYILLSFTAVFAFKNINDLYTLNFQPYSCDPVTDIVPFQYFLALFPVFTLSTSFPIIAITLRNNIIASISPRSGQLNWAVEKLLCPLLALIPPVAVAMGTNEVEFLVGITGSYAGAGIQYIIPATLVYLARRDILAIGHNYQHKSPFAHKGWVFLIIGWAIVCVGFVTANHIITKE</sequence>
<feature type="transmembrane region" description="Helical" evidence="8">
    <location>
        <begin position="49"/>
        <end position="73"/>
    </location>
</feature>
<evidence type="ECO:0000256" key="1">
    <source>
        <dbReference type="ARBA" id="ARBA00004141"/>
    </source>
</evidence>
<feature type="transmembrane region" description="Helical" evidence="8">
    <location>
        <begin position="282"/>
        <end position="300"/>
    </location>
</feature>
<dbReference type="RefSeq" id="XP_005093839.1">
    <property type="nucleotide sequence ID" value="XM_005093782.3"/>
</dbReference>
<dbReference type="GeneID" id="101856249"/>
<feature type="transmembrane region" description="Helical" evidence="8">
    <location>
        <begin position="473"/>
        <end position="495"/>
    </location>
</feature>
<keyword evidence="5" id="KW-0325">Glycoprotein</keyword>
<feature type="transmembrane region" description="Helical" evidence="8">
    <location>
        <begin position="312"/>
        <end position="335"/>
    </location>
</feature>
<organism evidence="10 11">
    <name type="scientific">Aplysia californica</name>
    <name type="common">California sea hare</name>
    <dbReference type="NCBI Taxonomy" id="6500"/>
    <lineage>
        <taxon>Eukaryota</taxon>
        <taxon>Metazoa</taxon>
        <taxon>Spiralia</taxon>
        <taxon>Lophotrochozoa</taxon>
        <taxon>Mollusca</taxon>
        <taxon>Gastropoda</taxon>
        <taxon>Heterobranchia</taxon>
        <taxon>Euthyneura</taxon>
        <taxon>Tectipleura</taxon>
        <taxon>Aplysiida</taxon>
        <taxon>Aplysioidea</taxon>
        <taxon>Aplysiidae</taxon>
        <taxon>Aplysia</taxon>
    </lineage>
</organism>
<evidence type="ECO:0000256" key="5">
    <source>
        <dbReference type="ARBA" id="ARBA00023180"/>
    </source>
</evidence>
<protein>
    <submittedName>
        <fullName evidence="11 12">Transmembrane protein 104</fullName>
    </submittedName>
</protein>
<evidence type="ECO:0000313" key="13">
    <source>
        <dbReference type="RefSeq" id="XP_005093840.1"/>
    </source>
</evidence>
<keyword evidence="3 8" id="KW-1133">Transmembrane helix</keyword>